<name>A0ABN8N7V8_9CNID</name>
<dbReference type="SUPFAM" id="SSF56219">
    <property type="entry name" value="DNase I-like"/>
    <property type="match status" value="1"/>
</dbReference>
<dbReference type="PANTHER" id="PTHR33776">
    <property type="entry name" value="ENDO/EXONUCLEASE/PHOSPHATASE DOMAIN-CONTAINING PROTEIN"/>
    <property type="match status" value="1"/>
</dbReference>
<sequence>MNSLDSLLASISKENKIYYVLGDWNLDLINRHQTMYSRMFFPLITRPTRITSNTATLIDNIFTNNLNNLSVSGLMFCDISDHLPIFTPLLDQNKNLNTTSWLSFRDKSRNNVVAKFKDRLANVHWDELSECKDTDRLCLSVFS</sequence>
<protein>
    <recommendedName>
        <fullName evidence="3">Endonuclease/exonuclease/phosphatase domain-containing protein</fullName>
    </recommendedName>
</protein>
<dbReference type="Proteomes" id="UP001159405">
    <property type="component" value="Unassembled WGS sequence"/>
</dbReference>
<organism evidence="1 2">
    <name type="scientific">Porites lobata</name>
    <dbReference type="NCBI Taxonomy" id="104759"/>
    <lineage>
        <taxon>Eukaryota</taxon>
        <taxon>Metazoa</taxon>
        <taxon>Cnidaria</taxon>
        <taxon>Anthozoa</taxon>
        <taxon>Hexacorallia</taxon>
        <taxon>Scleractinia</taxon>
        <taxon>Fungiina</taxon>
        <taxon>Poritidae</taxon>
        <taxon>Porites</taxon>
    </lineage>
</organism>
<evidence type="ECO:0008006" key="3">
    <source>
        <dbReference type="Google" id="ProtNLM"/>
    </source>
</evidence>
<dbReference type="PANTHER" id="PTHR33776:SF4">
    <property type="entry name" value="ENDONUCLEASE_EXONUCLEASE_PHOSPHATASE DOMAIN-CONTAINING PROTEIN"/>
    <property type="match status" value="1"/>
</dbReference>
<evidence type="ECO:0000313" key="2">
    <source>
        <dbReference type="Proteomes" id="UP001159405"/>
    </source>
</evidence>
<dbReference type="InterPro" id="IPR036691">
    <property type="entry name" value="Endo/exonu/phosph_ase_sf"/>
</dbReference>
<accession>A0ABN8N7V8</accession>
<proteinExistence type="predicted"/>
<gene>
    <name evidence="1" type="ORF">PLOB_00000781</name>
</gene>
<keyword evidence="2" id="KW-1185">Reference proteome</keyword>
<evidence type="ECO:0000313" key="1">
    <source>
        <dbReference type="EMBL" id="CAH3042972.1"/>
    </source>
</evidence>
<comment type="caution">
    <text evidence="1">The sequence shown here is derived from an EMBL/GenBank/DDBJ whole genome shotgun (WGS) entry which is preliminary data.</text>
</comment>
<reference evidence="1 2" key="1">
    <citation type="submission" date="2022-05" db="EMBL/GenBank/DDBJ databases">
        <authorList>
            <consortium name="Genoscope - CEA"/>
            <person name="William W."/>
        </authorList>
    </citation>
    <scope>NUCLEOTIDE SEQUENCE [LARGE SCALE GENOMIC DNA]</scope>
</reference>
<dbReference type="EMBL" id="CALNXK010000010">
    <property type="protein sequence ID" value="CAH3042972.1"/>
    <property type="molecule type" value="Genomic_DNA"/>
</dbReference>